<dbReference type="SUPFAM" id="SSF116726">
    <property type="entry name" value="TrkA C-terminal domain-like"/>
    <property type="match status" value="2"/>
</dbReference>
<feature type="transmembrane region" description="Helical" evidence="8">
    <location>
        <begin position="155"/>
        <end position="177"/>
    </location>
</feature>
<dbReference type="InterPro" id="IPR050144">
    <property type="entry name" value="AAE_transporter"/>
</dbReference>
<feature type="transmembrane region" description="Helical" evidence="8">
    <location>
        <begin position="6"/>
        <end position="26"/>
    </location>
</feature>
<dbReference type="Pfam" id="PF02080">
    <property type="entry name" value="TrkA_C"/>
    <property type="match status" value="1"/>
</dbReference>
<dbReference type="Proteomes" id="UP000598196">
    <property type="component" value="Unassembled WGS sequence"/>
</dbReference>
<evidence type="ECO:0000259" key="9">
    <source>
        <dbReference type="PROSITE" id="PS51202"/>
    </source>
</evidence>
<feature type="transmembrane region" description="Helical" evidence="8">
    <location>
        <begin position="59"/>
        <end position="78"/>
    </location>
</feature>
<dbReference type="InterPro" id="IPR022457">
    <property type="entry name" value="Asp_Ala_antiprt"/>
</dbReference>
<evidence type="ECO:0000256" key="6">
    <source>
        <dbReference type="ARBA" id="ARBA00022989"/>
    </source>
</evidence>
<keyword evidence="11" id="KW-1185">Reference proteome</keyword>
<dbReference type="AlphaFoldDB" id="A0A917YIX8"/>
<feature type="domain" description="RCK C-terminal" evidence="9">
    <location>
        <begin position="207"/>
        <end position="292"/>
    </location>
</feature>
<dbReference type="InterPro" id="IPR036721">
    <property type="entry name" value="RCK_C_sf"/>
</dbReference>
<dbReference type="GO" id="GO:0005886">
    <property type="term" value="C:plasma membrane"/>
    <property type="evidence" value="ECO:0007669"/>
    <property type="project" value="UniProtKB-SubCell"/>
</dbReference>
<comment type="subcellular location">
    <subcellularLocation>
        <location evidence="1">Cell membrane</location>
        <topology evidence="1">Multi-pass membrane protein</topology>
    </subcellularLocation>
</comment>
<organism evidence="10 11">
    <name type="scientific">Gemmobacter aquaticus</name>
    <dbReference type="NCBI Taxonomy" id="490185"/>
    <lineage>
        <taxon>Bacteria</taxon>
        <taxon>Pseudomonadati</taxon>
        <taxon>Pseudomonadota</taxon>
        <taxon>Alphaproteobacteria</taxon>
        <taxon>Rhodobacterales</taxon>
        <taxon>Paracoccaceae</taxon>
        <taxon>Gemmobacter</taxon>
    </lineage>
</organism>
<feature type="transmembrane region" description="Helical" evidence="8">
    <location>
        <begin position="546"/>
        <end position="563"/>
    </location>
</feature>
<dbReference type="OrthoDB" id="5166626at2"/>
<keyword evidence="4" id="KW-1003">Cell membrane</keyword>
<protein>
    <submittedName>
        <fullName evidence="10">Transporter</fullName>
    </submittedName>
</protein>
<evidence type="ECO:0000256" key="1">
    <source>
        <dbReference type="ARBA" id="ARBA00004651"/>
    </source>
</evidence>
<feature type="transmembrane region" description="Helical" evidence="8">
    <location>
        <begin position="412"/>
        <end position="433"/>
    </location>
</feature>
<sequence>MEWLSGFLESYPELAVFLAISIGYMLGDVKIGGFSFGPVTGSLVAGILIGQIAEVPVSAMAKSFLFLLFLFGIGYSVGPQFMQAMKRDGLRAVLLASVCTTTGLLVAYTASRILGLDPGYSAGMLSGGLTQSAAMGTATEAINNLAIPLEEQQRYVAHVGVADAVCYLFGVVGAIWFCSSLAPKLLGADLEAEARKMEAELGLEPTHQGVLSGYRQFEMRAYRLPANAEVVGLTIQQAEQRRAEDRFFIPRLRREGNILLATPDLVLKAGDVIAVTGRRKAMIEKIGDPHDAEIDDFELLDIPMKVVDVLMSRRELDGRQLADIATEPWTRGIYLRTLRRGAENVPIGAKMELFRGDVLTLVGPEDAVDAAAKKIGPIIAPTTSTDFVVLGLAIFLGGMVGVLVKFTIGGAVISLGTSVGALVAGLVVGHMRTRHPLFGRIPDGAVALMTSLGLAAFVAMTGLHAGPVFLDALRDAGIGLFFGGMAVTLTPLLVGLAFGRYILRMPPVLLLGALAGALTMTAAMGAVQQRSKSPVAVLGYTPAYPIANILLTLWGTVIVILTAG</sequence>
<comment type="similarity">
    <text evidence="2">Belongs to the AAE transporter (TC 2.A.81) family.</text>
</comment>
<evidence type="ECO:0000256" key="4">
    <source>
        <dbReference type="ARBA" id="ARBA00022475"/>
    </source>
</evidence>
<evidence type="ECO:0000313" key="10">
    <source>
        <dbReference type="EMBL" id="GGO24133.1"/>
    </source>
</evidence>
<dbReference type="EMBL" id="BMLP01000001">
    <property type="protein sequence ID" value="GGO24133.1"/>
    <property type="molecule type" value="Genomic_DNA"/>
</dbReference>
<dbReference type="InterPro" id="IPR006037">
    <property type="entry name" value="RCK_C"/>
</dbReference>
<dbReference type="RefSeq" id="WP_146285976.1">
    <property type="nucleotide sequence ID" value="NZ_BMLP01000001.1"/>
</dbReference>
<evidence type="ECO:0000256" key="7">
    <source>
        <dbReference type="ARBA" id="ARBA00023136"/>
    </source>
</evidence>
<feature type="transmembrane region" description="Helical" evidence="8">
    <location>
        <begin position="508"/>
        <end position="526"/>
    </location>
</feature>
<feature type="transmembrane region" description="Helical" evidence="8">
    <location>
        <begin position="445"/>
        <end position="470"/>
    </location>
</feature>
<reference evidence="10 11" key="1">
    <citation type="journal article" date="2014" name="Int. J. Syst. Evol. Microbiol.">
        <title>Complete genome sequence of Corynebacterium casei LMG S-19264T (=DSM 44701T), isolated from a smear-ripened cheese.</title>
        <authorList>
            <consortium name="US DOE Joint Genome Institute (JGI-PGF)"/>
            <person name="Walter F."/>
            <person name="Albersmeier A."/>
            <person name="Kalinowski J."/>
            <person name="Ruckert C."/>
        </authorList>
    </citation>
    <scope>NUCLEOTIDE SEQUENCE [LARGE SCALE GENOMIC DNA]</scope>
    <source>
        <strain evidence="10 11">CGMCC 1.7029</strain>
    </source>
</reference>
<evidence type="ECO:0000313" key="11">
    <source>
        <dbReference type="Proteomes" id="UP000598196"/>
    </source>
</evidence>
<proteinExistence type="inferred from homology"/>
<evidence type="ECO:0000256" key="8">
    <source>
        <dbReference type="SAM" id="Phobius"/>
    </source>
</evidence>
<dbReference type="NCBIfam" id="TIGR01625">
    <property type="entry name" value="YidE_YbjL_dupl"/>
    <property type="match status" value="1"/>
</dbReference>
<evidence type="ECO:0000256" key="5">
    <source>
        <dbReference type="ARBA" id="ARBA00022692"/>
    </source>
</evidence>
<dbReference type="Gene3D" id="3.30.70.1450">
    <property type="entry name" value="Regulator of K+ conductance, C-terminal domain"/>
    <property type="match status" value="1"/>
</dbReference>
<dbReference type="PANTHER" id="PTHR30445:SF9">
    <property type="match status" value="1"/>
</dbReference>
<keyword evidence="7 8" id="KW-0472">Membrane</keyword>
<feature type="transmembrane region" description="Helical" evidence="8">
    <location>
        <begin position="90"/>
        <end position="110"/>
    </location>
</feature>
<dbReference type="PROSITE" id="PS51202">
    <property type="entry name" value="RCK_C"/>
    <property type="match status" value="1"/>
</dbReference>
<gene>
    <name evidence="10" type="ORF">GCM10010991_02170</name>
</gene>
<evidence type="ECO:0000256" key="2">
    <source>
        <dbReference type="ARBA" id="ARBA00009854"/>
    </source>
</evidence>
<feature type="transmembrane region" description="Helical" evidence="8">
    <location>
        <begin position="33"/>
        <end position="53"/>
    </location>
</feature>
<comment type="caution">
    <text evidence="10">The sequence shown here is derived from an EMBL/GenBank/DDBJ whole genome shotgun (WGS) entry which is preliminary data.</text>
</comment>
<dbReference type="NCBIfam" id="TIGR03802">
    <property type="entry name" value="Asp_Ala_antiprt"/>
    <property type="match status" value="1"/>
</dbReference>
<dbReference type="InterPro" id="IPR006512">
    <property type="entry name" value="YidE_YbjL"/>
</dbReference>
<dbReference type="PANTHER" id="PTHR30445">
    <property type="entry name" value="K(+)_H(+) ANTIPORTER SUBUNIT KHTT"/>
    <property type="match status" value="1"/>
</dbReference>
<dbReference type="Pfam" id="PF06826">
    <property type="entry name" value="Asp-Al_Ex"/>
    <property type="match status" value="2"/>
</dbReference>
<dbReference type="GO" id="GO:0006813">
    <property type="term" value="P:potassium ion transport"/>
    <property type="evidence" value="ECO:0007669"/>
    <property type="project" value="InterPro"/>
</dbReference>
<evidence type="ECO:0000256" key="3">
    <source>
        <dbReference type="ARBA" id="ARBA00022448"/>
    </source>
</evidence>
<feature type="transmembrane region" description="Helical" evidence="8">
    <location>
        <begin position="387"/>
        <end position="406"/>
    </location>
</feature>
<accession>A0A917YIX8</accession>
<keyword evidence="6 8" id="KW-1133">Transmembrane helix</keyword>
<name>A0A917YIX8_9RHOB</name>
<dbReference type="GO" id="GO:0008324">
    <property type="term" value="F:monoatomic cation transmembrane transporter activity"/>
    <property type="evidence" value="ECO:0007669"/>
    <property type="project" value="InterPro"/>
</dbReference>
<feature type="transmembrane region" description="Helical" evidence="8">
    <location>
        <begin position="476"/>
        <end position="496"/>
    </location>
</feature>
<keyword evidence="3" id="KW-0813">Transport</keyword>
<keyword evidence="5 8" id="KW-0812">Transmembrane</keyword>